<dbReference type="InterPro" id="IPR027417">
    <property type="entry name" value="P-loop_NTPase"/>
</dbReference>
<evidence type="ECO:0000313" key="6">
    <source>
        <dbReference type="Proteomes" id="UP000051952"/>
    </source>
</evidence>
<protein>
    <submittedName>
        <fullName evidence="5">DNA excision repair protein, putative</fullName>
    </submittedName>
</protein>
<evidence type="ECO:0000256" key="2">
    <source>
        <dbReference type="SAM" id="MobiDB-lite"/>
    </source>
</evidence>
<dbReference type="GO" id="GO:0005524">
    <property type="term" value="F:ATP binding"/>
    <property type="evidence" value="ECO:0007669"/>
    <property type="project" value="InterPro"/>
</dbReference>
<dbReference type="SUPFAM" id="SSF52540">
    <property type="entry name" value="P-loop containing nucleoside triphosphate hydrolases"/>
    <property type="match status" value="2"/>
</dbReference>
<dbReference type="OMA" id="CIFTAHY"/>
<dbReference type="InterPro" id="IPR050496">
    <property type="entry name" value="SNF2_RAD54_helicase_repair"/>
</dbReference>
<name>A0A0S4J663_BODSA</name>
<evidence type="ECO:0000313" key="5">
    <source>
        <dbReference type="EMBL" id="CUG84927.1"/>
    </source>
</evidence>
<feature type="region of interest" description="Disordered" evidence="2">
    <location>
        <begin position="1065"/>
        <end position="1111"/>
    </location>
</feature>
<dbReference type="GO" id="GO:0008094">
    <property type="term" value="F:ATP-dependent activity, acting on DNA"/>
    <property type="evidence" value="ECO:0007669"/>
    <property type="project" value="TreeGrafter"/>
</dbReference>
<feature type="region of interest" description="Disordered" evidence="2">
    <location>
        <begin position="131"/>
        <end position="155"/>
    </location>
</feature>
<feature type="region of interest" description="Disordered" evidence="2">
    <location>
        <begin position="250"/>
        <end position="269"/>
    </location>
</feature>
<proteinExistence type="predicted"/>
<dbReference type="Gene3D" id="3.40.50.10810">
    <property type="entry name" value="Tandem AAA-ATPase domain"/>
    <property type="match status" value="1"/>
</dbReference>
<dbReference type="VEuPathDB" id="TriTrypDB:BSAL_89135"/>
<dbReference type="Gene3D" id="3.40.50.300">
    <property type="entry name" value="P-loop containing nucleotide triphosphate hydrolases"/>
    <property type="match status" value="1"/>
</dbReference>
<feature type="compositionally biased region" description="Gly residues" evidence="2">
    <location>
        <begin position="1086"/>
        <end position="1105"/>
    </location>
</feature>
<dbReference type="PANTHER" id="PTHR45629">
    <property type="entry name" value="SNF2/RAD54 FAMILY MEMBER"/>
    <property type="match status" value="1"/>
</dbReference>
<evidence type="ECO:0000259" key="3">
    <source>
        <dbReference type="PROSITE" id="PS51192"/>
    </source>
</evidence>
<dbReference type="InterPro" id="IPR000330">
    <property type="entry name" value="SNF2_N"/>
</dbReference>
<keyword evidence="6" id="KW-1185">Reference proteome</keyword>
<feature type="compositionally biased region" description="Pro residues" evidence="2">
    <location>
        <begin position="1069"/>
        <end position="1079"/>
    </location>
</feature>
<dbReference type="InterPro" id="IPR014001">
    <property type="entry name" value="Helicase_ATP-bd"/>
</dbReference>
<dbReference type="GO" id="GO:0005634">
    <property type="term" value="C:nucleus"/>
    <property type="evidence" value="ECO:0007669"/>
    <property type="project" value="TreeGrafter"/>
</dbReference>
<keyword evidence="1" id="KW-0378">Hydrolase</keyword>
<dbReference type="SMART" id="SM00490">
    <property type="entry name" value="HELICc"/>
    <property type="match status" value="1"/>
</dbReference>
<dbReference type="OrthoDB" id="413460at2759"/>
<gene>
    <name evidence="5" type="ORF">BSAL_89135</name>
</gene>
<dbReference type="Proteomes" id="UP000051952">
    <property type="component" value="Unassembled WGS sequence"/>
</dbReference>
<dbReference type="GO" id="GO:0006283">
    <property type="term" value="P:transcription-coupled nucleotide-excision repair"/>
    <property type="evidence" value="ECO:0007669"/>
    <property type="project" value="TreeGrafter"/>
</dbReference>
<dbReference type="PROSITE" id="PS51194">
    <property type="entry name" value="HELICASE_CTER"/>
    <property type="match status" value="1"/>
</dbReference>
<dbReference type="InterPro" id="IPR049730">
    <property type="entry name" value="SNF2/RAD54-like_C"/>
</dbReference>
<dbReference type="Pfam" id="PF00271">
    <property type="entry name" value="Helicase_C"/>
    <property type="match status" value="1"/>
</dbReference>
<dbReference type="Pfam" id="PF00176">
    <property type="entry name" value="SNF2-rel_dom"/>
    <property type="match status" value="1"/>
</dbReference>
<feature type="compositionally biased region" description="Acidic residues" evidence="2">
    <location>
        <begin position="308"/>
        <end position="326"/>
    </location>
</feature>
<dbReference type="SMART" id="SM00487">
    <property type="entry name" value="DEXDc"/>
    <property type="match status" value="1"/>
</dbReference>
<sequence>SVLYCNHTARATQVIFMADELTRLGVNWQDESDVRVHVAAGVAADSSLETADEQNHLQQAWKELHEAESEMQRCEGIPPPQRTGGYSMELEEAERTVERKMKQVKHRQAALEQKKLQLKYAEVERQHAAVAEQMRQRQRQRLEEARQDASQGGPQALNAAGATVAVPYRPIQRRAAAVLPVQRRVAAQAHPAGAAEVPVTDAIKEYRGGDTVVEPVHCVALTKADRSSAAGSYRDDGDADMFAQRQLTLQRERSKQLKSQRKEAEEAARRLVKEETKVKRERGDEDDFLAEMMAADAEAELHNNMKPEEDDDDATNVSSTDDDDDGVNLPPQELLVPVPQLPMFTTPKWLFEALLDYQRVGLQWLIGLHHKRVGGILGDEMGLGKTVQVAALLNTLLTSQLLLGPALIVAPLTVVAQWVRELHRWCPQLRACVLHSTGTSASKATLMESVRNRPAAVVTTYTTMALLHRELASVNFQYVILDEGHKVCNPDTAVTMGAKTFFTPHRLILTGSPIQNTLKELWCLFDFAYPGLLGTLNKFVEEFEVPISASRSSKASKLDAASAIECARILKAHLQPFLLRRMKRDVNAMLPPKYERVIRCSLTDAQLEAYSRVLNSRDVQALLGVGINHKFNTGGLDRHGRDAGGALWTGNHQFAGQRGLSSGARRQAFRILHSLRNLCNHVDIFYLKQDDVNDGGTGRDISFRSNNAVRYEGSGKLATLKRLLTHWKANGHKVLVFSQFRMMLDIMENMCEEEKHSYMRMDGNTPSKDRALLIDRYNSDPSVFVALLTTKVGGLGVNLTGADRVVIFDPDWNPVNDEQARERAWRIGQTREVCVYRMISSGTIEETILHRQLAKTYVTEKVLNDPTLQRCFSMHSFVEAFYLGTEYRQRLPNTLHHIISSVGDLASAESDRAMEREVVDLDETATVPTTAIKKQEEEGEHDVKKEQDDARVLELDHQKRLDILQGHVDPIHPTPGGGAAAADMVGSTGRVEGGATFKVTMHRTSENHTSNNNTVGGGGSAGESGAELGLLQQMVDGAGPSVSPLGHDRVGRNLAIMTARDTLQRVLHAPPPPPQPAVAPRPGAQRGRGGGRGGSGSRGRGGGGSVKRERE</sequence>
<dbReference type="AlphaFoldDB" id="A0A0S4J663"/>
<dbReference type="InterPro" id="IPR001650">
    <property type="entry name" value="Helicase_C-like"/>
</dbReference>
<dbReference type="EMBL" id="CYKH01001133">
    <property type="protein sequence ID" value="CUG84927.1"/>
    <property type="molecule type" value="Genomic_DNA"/>
</dbReference>
<feature type="domain" description="Helicase C-terminal" evidence="4">
    <location>
        <begin position="719"/>
        <end position="873"/>
    </location>
</feature>
<dbReference type="GO" id="GO:0016787">
    <property type="term" value="F:hydrolase activity"/>
    <property type="evidence" value="ECO:0007669"/>
    <property type="project" value="UniProtKB-KW"/>
</dbReference>
<dbReference type="PANTHER" id="PTHR45629:SF7">
    <property type="entry name" value="DNA EXCISION REPAIR PROTEIN ERCC-6-RELATED"/>
    <property type="match status" value="1"/>
</dbReference>
<evidence type="ECO:0000259" key="4">
    <source>
        <dbReference type="PROSITE" id="PS51194"/>
    </source>
</evidence>
<feature type="region of interest" description="Disordered" evidence="2">
    <location>
        <begin position="303"/>
        <end position="327"/>
    </location>
</feature>
<dbReference type="PROSITE" id="PS51192">
    <property type="entry name" value="HELICASE_ATP_BIND_1"/>
    <property type="match status" value="1"/>
</dbReference>
<dbReference type="InterPro" id="IPR038718">
    <property type="entry name" value="SNF2-like_sf"/>
</dbReference>
<reference evidence="6" key="1">
    <citation type="submission" date="2015-09" db="EMBL/GenBank/DDBJ databases">
        <authorList>
            <consortium name="Pathogen Informatics"/>
        </authorList>
    </citation>
    <scope>NUCLEOTIDE SEQUENCE [LARGE SCALE GENOMIC DNA]</scope>
    <source>
        <strain evidence="6">Lake Konstanz</strain>
    </source>
</reference>
<dbReference type="CDD" id="cd18793">
    <property type="entry name" value="SF2_C_SNF"/>
    <property type="match status" value="1"/>
</dbReference>
<feature type="non-terminal residue" evidence="5">
    <location>
        <position position="1"/>
    </location>
</feature>
<evidence type="ECO:0000256" key="1">
    <source>
        <dbReference type="ARBA" id="ARBA00022801"/>
    </source>
</evidence>
<organism evidence="5 6">
    <name type="scientific">Bodo saltans</name>
    <name type="common">Flagellated protozoan</name>
    <dbReference type="NCBI Taxonomy" id="75058"/>
    <lineage>
        <taxon>Eukaryota</taxon>
        <taxon>Discoba</taxon>
        <taxon>Euglenozoa</taxon>
        <taxon>Kinetoplastea</taxon>
        <taxon>Metakinetoplastina</taxon>
        <taxon>Eubodonida</taxon>
        <taxon>Bodonidae</taxon>
        <taxon>Bodo</taxon>
    </lineage>
</organism>
<accession>A0A0S4J663</accession>
<feature type="region of interest" description="Disordered" evidence="2">
    <location>
        <begin position="1004"/>
        <end position="1025"/>
    </location>
</feature>
<feature type="domain" description="Helicase ATP-binding" evidence="3">
    <location>
        <begin position="366"/>
        <end position="531"/>
    </location>
</feature>